<evidence type="ECO:0000256" key="7">
    <source>
        <dbReference type="ARBA" id="ARBA00023017"/>
    </source>
</evidence>
<dbReference type="GO" id="GO:0045504">
    <property type="term" value="F:dynein heavy chain binding"/>
    <property type="evidence" value="ECO:0007669"/>
    <property type="project" value="TreeGrafter"/>
</dbReference>
<feature type="compositionally biased region" description="Low complexity" evidence="10">
    <location>
        <begin position="233"/>
        <end position="244"/>
    </location>
</feature>
<feature type="compositionally biased region" description="Low complexity" evidence="10">
    <location>
        <begin position="16"/>
        <end position="25"/>
    </location>
</feature>
<dbReference type="HOGENOM" id="CLU_024211_1_0_1"/>
<feature type="compositionally biased region" description="Low complexity" evidence="10">
    <location>
        <begin position="693"/>
        <end position="703"/>
    </location>
</feature>
<evidence type="ECO:0000256" key="6">
    <source>
        <dbReference type="ARBA" id="ARBA00022840"/>
    </source>
</evidence>
<keyword evidence="5" id="KW-0547">Nucleotide-binding</keyword>
<dbReference type="InterPro" id="IPR022780">
    <property type="entry name" value="Dynein_light_int_chain"/>
</dbReference>
<dbReference type="PANTHER" id="PTHR12688:SF0">
    <property type="entry name" value="DYNEIN LIGHT INTERMEDIATE CHAIN"/>
    <property type="match status" value="1"/>
</dbReference>
<keyword evidence="4" id="KW-0493">Microtubule</keyword>
<dbReference type="Proteomes" id="UP000019484">
    <property type="component" value="Unassembled WGS sequence"/>
</dbReference>
<feature type="region of interest" description="Disordered" evidence="10">
    <location>
        <begin position="629"/>
        <end position="710"/>
    </location>
</feature>
<dbReference type="GO" id="GO:0005868">
    <property type="term" value="C:cytoplasmic dynein complex"/>
    <property type="evidence" value="ECO:0007669"/>
    <property type="project" value="InterPro"/>
</dbReference>
<dbReference type="STRING" id="1182541.W9YEP5"/>
<feature type="compositionally biased region" description="Polar residues" evidence="10">
    <location>
        <begin position="397"/>
        <end position="423"/>
    </location>
</feature>
<dbReference type="GO" id="GO:0000226">
    <property type="term" value="P:microtubule cytoskeleton organization"/>
    <property type="evidence" value="ECO:0007669"/>
    <property type="project" value="TreeGrafter"/>
</dbReference>
<organism evidence="11 12">
    <name type="scientific">Capronia coronata CBS 617.96</name>
    <dbReference type="NCBI Taxonomy" id="1182541"/>
    <lineage>
        <taxon>Eukaryota</taxon>
        <taxon>Fungi</taxon>
        <taxon>Dikarya</taxon>
        <taxon>Ascomycota</taxon>
        <taxon>Pezizomycotina</taxon>
        <taxon>Eurotiomycetes</taxon>
        <taxon>Chaetothyriomycetidae</taxon>
        <taxon>Chaetothyriales</taxon>
        <taxon>Herpotrichiellaceae</taxon>
        <taxon>Capronia</taxon>
    </lineage>
</organism>
<accession>W9YEP5</accession>
<dbReference type="PANTHER" id="PTHR12688">
    <property type="entry name" value="DYNEIN LIGHT INTERMEDIATE CHAIN"/>
    <property type="match status" value="1"/>
</dbReference>
<evidence type="ECO:0000256" key="4">
    <source>
        <dbReference type="ARBA" id="ARBA00022701"/>
    </source>
</evidence>
<protein>
    <recommendedName>
        <fullName evidence="13">Dynein light intermediate chain 1, cytosolic</fullName>
    </recommendedName>
</protein>
<keyword evidence="7" id="KW-0243">Dynein</keyword>
<feature type="region of interest" description="Disordered" evidence="10">
    <location>
        <begin position="214"/>
        <end position="244"/>
    </location>
</feature>
<feature type="compositionally biased region" description="Polar residues" evidence="10">
    <location>
        <begin position="489"/>
        <end position="507"/>
    </location>
</feature>
<feature type="region of interest" description="Disordered" evidence="10">
    <location>
        <begin position="391"/>
        <end position="424"/>
    </location>
</feature>
<dbReference type="OrthoDB" id="27603at2759"/>
<dbReference type="eggNOG" id="KOG3905">
    <property type="taxonomic scope" value="Eukaryota"/>
</dbReference>
<dbReference type="Pfam" id="PF05783">
    <property type="entry name" value="DLIC"/>
    <property type="match status" value="1"/>
</dbReference>
<keyword evidence="6" id="KW-0067">ATP-binding</keyword>
<dbReference type="GO" id="GO:0007018">
    <property type="term" value="P:microtubule-based movement"/>
    <property type="evidence" value="ECO:0007669"/>
    <property type="project" value="InterPro"/>
</dbReference>
<comment type="caution">
    <text evidence="11">The sequence shown here is derived from an EMBL/GenBank/DDBJ whole genome shotgun (WGS) entry which is preliminary data.</text>
</comment>
<gene>
    <name evidence="11" type="ORF">A1O1_04439</name>
</gene>
<feature type="region of interest" description="Disordered" evidence="10">
    <location>
        <begin position="80"/>
        <end position="112"/>
    </location>
</feature>
<evidence type="ECO:0000313" key="11">
    <source>
        <dbReference type="EMBL" id="EXJ91327.1"/>
    </source>
</evidence>
<evidence type="ECO:0000256" key="1">
    <source>
        <dbReference type="ARBA" id="ARBA00004245"/>
    </source>
</evidence>
<feature type="compositionally biased region" description="Low complexity" evidence="10">
    <location>
        <begin position="553"/>
        <end position="572"/>
    </location>
</feature>
<feature type="compositionally biased region" description="Polar residues" evidence="10">
    <location>
        <begin position="602"/>
        <end position="615"/>
    </location>
</feature>
<comment type="subcellular location">
    <subcellularLocation>
        <location evidence="1">Cytoplasm</location>
        <location evidence="1">Cytoskeleton</location>
    </subcellularLocation>
</comment>
<dbReference type="GO" id="GO:0035974">
    <property type="term" value="C:meiotic spindle pole body"/>
    <property type="evidence" value="ECO:0007669"/>
    <property type="project" value="TreeGrafter"/>
</dbReference>
<feature type="compositionally biased region" description="Basic and acidic residues" evidence="10">
    <location>
        <begin position="470"/>
        <end position="480"/>
    </location>
</feature>
<evidence type="ECO:0000256" key="3">
    <source>
        <dbReference type="ARBA" id="ARBA00022490"/>
    </source>
</evidence>
<dbReference type="RefSeq" id="XP_007723521.1">
    <property type="nucleotide sequence ID" value="XM_007725331.1"/>
</dbReference>
<dbReference type="AlphaFoldDB" id="W9YEP5"/>
<name>W9YEP5_9EURO</name>
<evidence type="ECO:0000256" key="2">
    <source>
        <dbReference type="ARBA" id="ARBA00022448"/>
    </source>
</evidence>
<dbReference type="GO" id="GO:0005524">
    <property type="term" value="F:ATP binding"/>
    <property type="evidence" value="ECO:0007669"/>
    <property type="project" value="UniProtKB-KW"/>
</dbReference>
<reference evidence="11 12" key="1">
    <citation type="submission" date="2013-03" db="EMBL/GenBank/DDBJ databases">
        <title>The Genome Sequence of Capronia coronata CBS 617.96.</title>
        <authorList>
            <consortium name="The Broad Institute Genomics Platform"/>
            <person name="Cuomo C."/>
            <person name="de Hoog S."/>
            <person name="Gorbushina A."/>
            <person name="Walker B."/>
            <person name="Young S.K."/>
            <person name="Zeng Q."/>
            <person name="Gargeya S."/>
            <person name="Fitzgerald M."/>
            <person name="Haas B."/>
            <person name="Abouelleil A."/>
            <person name="Allen A.W."/>
            <person name="Alvarado L."/>
            <person name="Arachchi H.M."/>
            <person name="Berlin A.M."/>
            <person name="Chapman S.B."/>
            <person name="Gainer-Dewar J."/>
            <person name="Goldberg J."/>
            <person name="Griggs A."/>
            <person name="Gujja S."/>
            <person name="Hansen M."/>
            <person name="Howarth C."/>
            <person name="Imamovic A."/>
            <person name="Ireland A."/>
            <person name="Larimer J."/>
            <person name="McCowan C."/>
            <person name="Murphy C."/>
            <person name="Pearson M."/>
            <person name="Poon T.W."/>
            <person name="Priest M."/>
            <person name="Roberts A."/>
            <person name="Saif S."/>
            <person name="Shea T."/>
            <person name="Sisk P."/>
            <person name="Sykes S."/>
            <person name="Wortman J."/>
            <person name="Nusbaum C."/>
            <person name="Birren B."/>
        </authorList>
    </citation>
    <scope>NUCLEOTIDE SEQUENCE [LARGE SCALE GENOMIC DNA]</scope>
    <source>
        <strain evidence="11 12">CBS 617.96</strain>
    </source>
</reference>
<feature type="region of interest" description="Disordered" evidence="10">
    <location>
        <begin position="1"/>
        <end position="40"/>
    </location>
</feature>
<evidence type="ECO:0000256" key="5">
    <source>
        <dbReference type="ARBA" id="ARBA00022741"/>
    </source>
</evidence>
<dbReference type="InterPro" id="IPR008467">
    <property type="entry name" value="Dynein1_light_intermed_chain"/>
</dbReference>
<dbReference type="GeneID" id="19159320"/>
<feature type="compositionally biased region" description="Polar residues" evidence="10">
    <location>
        <begin position="1"/>
        <end position="12"/>
    </location>
</feature>
<keyword evidence="9" id="KW-0206">Cytoskeleton</keyword>
<dbReference type="EMBL" id="AMWN01000003">
    <property type="protein sequence ID" value="EXJ91327.1"/>
    <property type="molecule type" value="Genomic_DNA"/>
</dbReference>
<feature type="region of interest" description="Disordered" evidence="10">
    <location>
        <begin position="470"/>
        <end position="516"/>
    </location>
</feature>
<proteinExistence type="predicted"/>
<keyword evidence="3" id="KW-0963">Cytoplasm</keyword>
<dbReference type="GO" id="GO:0005874">
    <property type="term" value="C:microtubule"/>
    <property type="evidence" value="ECO:0007669"/>
    <property type="project" value="UniProtKB-KW"/>
</dbReference>
<keyword evidence="12" id="KW-1185">Reference proteome</keyword>
<feature type="region of interest" description="Disordered" evidence="10">
    <location>
        <begin position="542"/>
        <end position="615"/>
    </location>
</feature>
<keyword evidence="2" id="KW-0813">Transport</keyword>
<keyword evidence="8" id="KW-0505">Motor protein</keyword>
<sequence length="710" mass="75698">MLTASQPLSNPGFSRASPSASSPTTHISQRRPISKDGSGGKQAIWVPLLNSASKGKDLTEKQLIILGGTPESQREFLEQLNPPNLRPRYAAHDRRRQPRAGAGAEQQGSGKTPISNRYALGYTYYDVLDADQEDVLARLNVYMLAQPSASFGSLLKPLFTPKTVKDTLITILLDWEEPFKWARQLRQWIRLLRSVILSLDEQTKIEMEETMTAWKEKRVGPDAPSAQPGGGNTNNTNNNNNSTNQNIELEQKSISTAAAAPLGPGEWDEGLGVPLSVVCVQAEKIELLERDYGWGEDDFDFLMQWLRCVLLKHGSSLVYTATFDPNNVRTLIHTSLSIHSLLKREVAKHNIVDRDKILVPPNWDSWGKIRILKDGFDPEAVANAWSVEIQDPPEQTLDLSTPTNQDQDKPSQNGTGPESTSESAVHIYESSLRNPADYRPSFQPRMHDETVVVPSVQEFLQTQYEALEKLKAEDEKEQRKSRPGVGARTGSSGIVDSNNDDPSSSTRGAGGVANPTMAERIGPYQINVNGIDFDAEEATKRLRERENERNRIASLTASTTTNTTTSTSAHIGAGAGAGPGVSTPMRRQGSETGGGADGQAHTPLSSTAAASRQSNEATAQFFANLIKKQDKRGVASASASPTRGPGPASPGIRGALASGAGAGSGTGSGSGSGAGSGSGSGAGSGTGSGTGTAAGTATGTASGEETRRES</sequence>
<evidence type="ECO:0000256" key="8">
    <source>
        <dbReference type="ARBA" id="ARBA00023175"/>
    </source>
</evidence>
<evidence type="ECO:0000256" key="10">
    <source>
        <dbReference type="SAM" id="MobiDB-lite"/>
    </source>
</evidence>
<evidence type="ECO:0008006" key="13">
    <source>
        <dbReference type="Google" id="ProtNLM"/>
    </source>
</evidence>
<feature type="compositionally biased region" description="Gly residues" evidence="10">
    <location>
        <begin position="660"/>
        <end position="692"/>
    </location>
</feature>
<evidence type="ECO:0000313" key="12">
    <source>
        <dbReference type="Proteomes" id="UP000019484"/>
    </source>
</evidence>
<feature type="compositionally biased region" description="Basic and acidic residues" evidence="10">
    <location>
        <begin position="542"/>
        <end position="551"/>
    </location>
</feature>
<evidence type="ECO:0000256" key="9">
    <source>
        <dbReference type="ARBA" id="ARBA00023212"/>
    </source>
</evidence>